<gene>
    <name evidence="2" type="ORF">NCTC1935_00075</name>
</gene>
<evidence type="ECO:0000256" key="1">
    <source>
        <dbReference type="SAM" id="Phobius"/>
    </source>
</evidence>
<keyword evidence="1" id="KW-0812">Transmembrane</keyword>
<feature type="transmembrane region" description="Helical" evidence="1">
    <location>
        <begin position="54"/>
        <end position="72"/>
    </location>
</feature>
<sequence length="115" mass="11883">MNTPAAHGPDARRIAAAIDRHVRRAMLAVHLAVIATVPALVPALTGGADDPAAVLLWWVGGVVVWVLAIQLAEPAATGARGRALRVYVLTTAVIGAVYTLYAGYLLFDGGFGGAR</sequence>
<feature type="transmembrane region" description="Helical" evidence="1">
    <location>
        <begin position="27"/>
        <end position="48"/>
    </location>
</feature>
<dbReference type="RefSeq" id="WP_137355119.1">
    <property type="nucleotide sequence ID" value="NZ_CAACYE020000006.1"/>
</dbReference>
<dbReference type="AlphaFoldDB" id="A0A449HE08"/>
<accession>A0A449HE08</accession>
<keyword evidence="1" id="KW-0472">Membrane</keyword>
<name>A0A449HE08_NOCFR</name>
<organism evidence="2">
    <name type="scientific">Nocardia farcinica</name>
    <dbReference type="NCBI Taxonomy" id="37329"/>
    <lineage>
        <taxon>Bacteria</taxon>
        <taxon>Bacillati</taxon>
        <taxon>Actinomycetota</taxon>
        <taxon>Actinomycetes</taxon>
        <taxon>Mycobacteriales</taxon>
        <taxon>Nocardiaceae</taxon>
        <taxon>Nocardia</taxon>
    </lineage>
</organism>
<protein>
    <submittedName>
        <fullName evidence="2">Uncharacterized protein</fullName>
    </submittedName>
</protein>
<keyword evidence="1" id="KW-1133">Transmembrane helix</keyword>
<evidence type="ECO:0000313" key="2">
    <source>
        <dbReference type="EMBL" id="VFA81050.1"/>
    </source>
</evidence>
<dbReference type="EMBL" id="CAACYE010000002">
    <property type="protein sequence ID" value="VFA81050.1"/>
    <property type="molecule type" value="Genomic_DNA"/>
</dbReference>
<reference evidence="2" key="1">
    <citation type="submission" date="2019-02" db="EMBL/GenBank/DDBJ databases">
        <authorList>
            <consortium name="Pathogen Informatics"/>
        </authorList>
    </citation>
    <scope>NUCLEOTIDE SEQUENCE</scope>
    <source>
        <strain evidence="2">3012STDY6733949</strain>
    </source>
</reference>
<proteinExistence type="predicted"/>
<feature type="transmembrane region" description="Helical" evidence="1">
    <location>
        <begin position="84"/>
        <end position="107"/>
    </location>
</feature>